<comment type="caution">
    <text evidence="2">The sequence shown here is derived from an EMBL/GenBank/DDBJ whole genome shotgun (WGS) entry which is preliminary data.</text>
</comment>
<organism evidence="2">
    <name type="scientific">Tanacetum cinerariifolium</name>
    <name type="common">Dalmatian daisy</name>
    <name type="synonym">Chrysanthemum cinerariifolium</name>
    <dbReference type="NCBI Taxonomy" id="118510"/>
    <lineage>
        <taxon>Eukaryota</taxon>
        <taxon>Viridiplantae</taxon>
        <taxon>Streptophyta</taxon>
        <taxon>Embryophyta</taxon>
        <taxon>Tracheophyta</taxon>
        <taxon>Spermatophyta</taxon>
        <taxon>Magnoliopsida</taxon>
        <taxon>eudicotyledons</taxon>
        <taxon>Gunneridae</taxon>
        <taxon>Pentapetalae</taxon>
        <taxon>asterids</taxon>
        <taxon>campanulids</taxon>
        <taxon>Asterales</taxon>
        <taxon>Asteraceae</taxon>
        <taxon>Asteroideae</taxon>
        <taxon>Anthemideae</taxon>
        <taxon>Anthemidinae</taxon>
        <taxon>Tanacetum</taxon>
    </lineage>
</organism>
<feature type="region of interest" description="Disordered" evidence="1">
    <location>
        <begin position="259"/>
        <end position="280"/>
    </location>
</feature>
<dbReference type="AlphaFoldDB" id="A0A6L2MZ73"/>
<feature type="compositionally biased region" description="Acidic residues" evidence="1">
    <location>
        <begin position="91"/>
        <end position="102"/>
    </location>
</feature>
<feature type="region of interest" description="Disordered" evidence="1">
    <location>
        <begin position="401"/>
        <end position="439"/>
    </location>
</feature>
<feature type="compositionally biased region" description="Basic and acidic residues" evidence="1">
    <location>
        <begin position="112"/>
        <end position="142"/>
    </location>
</feature>
<feature type="region of interest" description="Disordered" evidence="1">
    <location>
        <begin position="67"/>
        <end position="194"/>
    </location>
</feature>
<evidence type="ECO:0000256" key="1">
    <source>
        <dbReference type="SAM" id="MobiDB-lite"/>
    </source>
</evidence>
<dbReference type="EMBL" id="BKCJ010007622">
    <property type="protein sequence ID" value="GEU78182.1"/>
    <property type="molecule type" value="Genomic_DNA"/>
</dbReference>
<reference evidence="2" key="1">
    <citation type="journal article" date="2019" name="Sci. Rep.">
        <title>Draft genome of Tanacetum cinerariifolium, the natural source of mosquito coil.</title>
        <authorList>
            <person name="Yamashiro T."/>
            <person name="Shiraishi A."/>
            <person name="Satake H."/>
            <person name="Nakayama K."/>
        </authorList>
    </citation>
    <scope>NUCLEOTIDE SEQUENCE</scope>
</reference>
<sequence length="439" mass="49856">MVACCRGLDEFLSWLFVGRYRENDMVIHSKKIGMKRLMVEIGYVGKIADVVDKATWSFYGLQPEQVDLKKGSKESRHEHVRKEMQESKDNNEDDDDDTEDSNMDIYENGSNKGDDDAMHKIESFKKRSHNDHDPPNDHEGEKRKKRINDAGKYASRSSKKDKSPMDLIQEDIPAEQPQENGQDYKSTPKPMKKMRTMAGDGIKTYKEQSQDFGDGVLRRLGSIFTSVYVVVQKQKKAFEFKFKGDNTLIVIQPPCYSASKDFQDSPDDEDDTRSSQEYMNDLEEEYQERALLAKSKRFFKKAKYNKTKAKLALLSFSATAPISSSGKNKGLIAESYDWDEEEVSSDENEITEVKALMALTDEERVFVGKESARNAEWIKISMKKVSITGSNNPKLFEVEDSTLSSHDTGKRMNLQSVAPLPLPPLKKLTGVEPVSGSKT</sequence>
<proteinExistence type="predicted"/>
<feature type="compositionally biased region" description="Basic and acidic residues" evidence="1">
    <location>
        <begin position="67"/>
        <end position="90"/>
    </location>
</feature>
<name>A0A6L2MZ73_TANCI</name>
<protein>
    <submittedName>
        <fullName evidence="2">Retrovirus-related Pol polyprotein from transposon TNT 1-94</fullName>
    </submittedName>
</protein>
<gene>
    <name evidence="2" type="ORF">Tci_050160</name>
</gene>
<evidence type="ECO:0000313" key="2">
    <source>
        <dbReference type="EMBL" id="GEU78182.1"/>
    </source>
</evidence>
<accession>A0A6L2MZ73</accession>